<gene>
    <name evidence="3" type="ORF">ODALV1_LOCUS28941</name>
</gene>
<feature type="domain" description="FAS1" evidence="2">
    <location>
        <begin position="327"/>
        <end position="476"/>
    </location>
</feature>
<feature type="domain" description="FAS1" evidence="2">
    <location>
        <begin position="176"/>
        <end position="323"/>
    </location>
</feature>
<dbReference type="SMART" id="SM00554">
    <property type="entry name" value="FAS1"/>
    <property type="match status" value="4"/>
</dbReference>
<dbReference type="InterPro" id="IPR000782">
    <property type="entry name" value="FAS1_domain"/>
</dbReference>
<sequence length="705" mass="80091">MWFPKASLLWSILLYLPVIINAQQSLETLMLRHTDVLSEFLELVRSSPFVNASLPWRSLTLFAPTNTAIREYVQTRGKIDNYTVTYHLANVAKTVAELEEFISTELSGNPPIWVTRTANNEIFLNDAKIDLRNDFHGKNDRGMDQVLHIIDRVLEPTVPESSDSNLINPDAKKFLERSSAYNITGPHSITMFASKAKTLNKMDMFRTIGRHTFFIPVDEAFKRIQLNTVDAKVIDGHVIPNHVIFLRPSELKRQYETAAFSSSLPVFVEFDRPETNDGRWIVRSDTRSADGDAFHRKGVVQTEVVRGNIPVKNGVVHLISKPLVVIDSTVYDTMANEKENGPTYEFYRLIKDYASEEVKDLLTKPGSDGITVFVPSNEALRTPTLNIIKSNATQLNEILRLHIVMRTVTSDNITETNERSPFQIQTALKNKKLFFNYINTEGRKTLYVEGGGVNATITQPDVGAINGVIHMIDRILGYADQDIYEKLKTDPMLQMTFRLTSQDDFNKQFQDINKRFTLFAPSNVAWEKIYRIAPSEYKKLTMGSFGYHVSRIIQRHTIVNRVYTIEQMRELSTNASEQAYPIQAVHGLLKVVHKEDVDWKGRDRFYRQYGTSPNNVEGQRPDFSQAFDYTVTWANERAQVVRPNIICTNGIIHIIDTVLMKPDDVTVAYTASSPASMPSPGISSVYVIPSFSLLLIFSNIFTGLL</sequence>
<dbReference type="Proteomes" id="UP001642540">
    <property type="component" value="Unassembled WGS sequence"/>
</dbReference>
<feature type="domain" description="FAS1" evidence="2">
    <location>
        <begin position="480"/>
        <end position="659"/>
    </location>
</feature>
<protein>
    <recommendedName>
        <fullName evidence="2">FAS1 domain-containing protein</fullName>
    </recommendedName>
</protein>
<evidence type="ECO:0000259" key="2">
    <source>
        <dbReference type="PROSITE" id="PS50213"/>
    </source>
</evidence>
<dbReference type="Gene3D" id="2.30.180.10">
    <property type="entry name" value="FAS1 domain"/>
    <property type="match status" value="4"/>
</dbReference>
<dbReference type="EMBL" id="CAXLJM020000148">
    <property type="protein sequence ID" value="CAL8142080.1"/>
    <property type="molecule type" value="Genomic_DNA"/>
</dbReference>
<dbReference type="PANTHER" id="PTHR10900">
    <property type="entry name" value="PERIOSTIN-RELATED"/>
    <property type="match status" value="1"/>
</dbReference>
<dbReference type="PANTHER" id="PTHR10900:SF77">
    <property type="entry name" value="FI19380P1"/>
    <property type="match status" value="1"/>
</dbReference>
<dbReference type="SUPFAM" id="SSF82153">
    <property type="entry name" value="FAS1 domain"/>
    <property type="match status" value="4"/>
</dbReference>
<dbReference type="InterPro" id="IPR050904">
    <property type="entry name" value="Adhesion/Biosynth-related"/>
</dbReference>
<dbReference type="PROSITE" id="PS50213">
    <property type="entry name" value="FAS1"/>
    <property type="match status" value="4"/>
</dbReference>
<feature type="chain" id="PRO_5045037964" description="FAS1 domain-containing protein" evidence="1">
    <location>
        <begin position="23"/>
        <end position="705"/>
    </location>
</feature>
<organism evidence="3 4">
    <name type="scientific">Orchesella dallaii</name>
    <dbReference type="NCBI Taxonomy" id="48710"/>
    <lineage>
        <taxon>Eukaryota</taxon>
        <taxon>Metazoa</taxon>
        <taxon>Ecdysozoa</taxon>
        <taxon>Arthropoda</taxon>
        <taxon>Hexapoda</taxon>
        <taxon>Collembola</taxon>
        <taxon>Entomobryomorpha</taxon>
        <taxon>Entomobryoidea</taxon>
        <taxon>Orchesellidae</taxon>
        <taxon>Orchesellinae</taxon>
        <taxon>Orchesella</taxon>
    </lineage>
</organism>
<keyword evidence="4" id="KW-1185">Reference proteome</keyword>
<evidence type="ECO:0000256" key="1">
    <source>
        <dbReference type="SAM" id="SignalP"/>
    </source>
</evidence>
<comment type="caution">
    <text evidence="3">The sequence shown here is derived from an EMBL/GenBank/DDBJ whole genome shotgun (WGS) entry which is preliminary data.</text>
</comment>
<feature type="domain" description="FAS1" evidence="2">
    <location>
        <begin position="24"/>
        <end position="154"/>
    </location>
</feature>
<reference evidence="3 4" key="1">
    <citation type="submission" date="2024-08" db="EMBL/GenBank/DDBJ databases">
        <authorList>
            <person name="Cucini C."/>
            <person name="Frati F."/>
        </authorList>
    </citation>
    <scope>NUCLEOTIDE SEQUENCE [LARGE SCALE GENOMIC DNA]</scope>
</reference>
<dbReference type="InterPro" id="IPR036378">
    <property type="entry name" value="FAS1_dom_sf"/>
</dbReference>
<proteinExistence type="predicted"/>
<keyword evidence="1" id="KW-0732">Signal</keyword>
<evidence type="ECO:0000313" key="3">
    <source>
        <dbReference type="EMBL" id="CAL8142080.1"/>
    </source>
</evidence>
<name>A0ABP1S276_9HEXA</name>
<evidence type="ECO:0000313" key="4">
    <source>
        <dbReference type="Proteomes" id="UP001642540"/>
    </source>
</evidence>
<dbReference type="Pfam" id="PF02469">
    <property type="entry name" value="Fasciclin"/>
    <property type="match status" value="4"/>
</dbReference>
<accession>A0ABP1S276</accession>
<feature type="signal peptide" evidence="1">
    <location>
        <begin position="1"/>
        <end position="22"/>
    </location>
</feature>